<gene>
    <name evidence="3" type="ORF">EDC38_2664</name>
</gene>
<sequence length="279" mass="30798">MAFPHGRDAQPPAGNGLIHRRFHRRGPLQGSLGERPPEPSFLDIRRRFAFRSIGIGRWVTDAEKQRAAGLFYDALSDLMAILKGPEALISLRGTLALQYGQGGQRGVAAHYEPATHTFALAKNAGPGSIAHEWFHAFDHYICDKAFAPVPGASFGSKAWLANAAGLSHPLNDRLRNCYHTVLLNEAGTAPSELFERSAEQDKRMGTVYYALPEELCARAFEAYVQDAPIKNSFLVMGTRQTDEARLGLYPQGQQRARVNAAFQDYFTHLGQALYRSAEA</sequence>
<dbReference type="NCBIfam" id="NF041907">
    <property type="entry name" value="CLCA_X"/>
    <property type="match status" value="1"/>
</dbReference>
<dbReference type="EMBL" id="RJUK01000002">
    <property type="protein sequence ID" value="ROQ18438.1"/>
    <property type="molecule type" value="Genomic_DNA"/>
</dbReference>
<evidence type="ECO:0000313" key="3">
    <source>
        <dbReference type="EMBL" id="ROQ18438.1"/>
    </source>
</evidence>
<proteinExistence type="predicted"/>
<comment type="caution">
    <text evidence="3">The sequence shown here is derived from an EMBL/GenBank/DDBJ whole genome shotgun (WGS) entry which is preliminary data.</text>
</comment>
<evidence type="ECO:0000313" key="4">
    <source>
        <dbReference type="Proteomes" id="UP000273643"/>
    </source>
</evidence>
<dbReference type="Proteomes" id="UP000273643">
    <property type="component" value="Unassembled WGS sequence"/>
</dbReference>
<evidence type="ECO:0000256" key="1">
    <source>
        <dbReference type="SAM" id="MobiDB-lite"/>
    </source>
</evidence>
<dbReference type="Pfam" id="PF18796">
    <property type="entry name" value="LPD1"/>
    <property type="match status" value="1"/>
</dbReference>
<protein>
    <recommendedName>
        <fullName evidence="2">Large polyvalent protein-associated domain-containing protein</fullName>
    </recommendedName>
</protein>
<dbReference type="AlphaFoldDB" id="A0A3N1NTD7"/>
<accession>A0A3N1NTD7</accession>
<feature type="region of interest" description="Disordered" evidence="1">
    <location>
        <begin position="1"/>
        <end position="20"/>
    </location>
</feature>
<organism evidence="3 4">
    <name type="scientific">Marinimicrobium koreense</name>
    <dbReference type="NCBI Taxonomy" id="306545"/>
    <lineage>
        <taxon>Bacteria</taxon>
        <taxon>Pseudomonadati</taxon>
        <taxon>Pseudomonadota</taxon>
        <taxon>Gammaproteobacteria</taxon>
        <taxon>Cellvibrionales</taxon>
        <taxon>Cellvibrionaceae</taxon>
        <taxon>Marinimicrobium</taxon>
    </lineage>
</organism>
<feature type="domain" description="Large polyvalent protein-associated" evidence="2">
    <location>
        <begin position="201"/>
        <end position="273"/>
    </location>
</feature>
<reference evidence="3 4" key="1">
    <citation type="submission" date="2018-11" db="EMBL/GenBank/DDBJ databases">
        <title>Genomic Encyclopedia of Type Strains, Phase IV (KMG-IV): sequencing the most valuable type-strain genomes for metagenomic binning, comparative biology and taxonomic classification.</title>
        <authorList>
            <person name="Goeker M."/>
        </authorList>
    </citation>
    <scope>NUCLEOTIDE SEQUENCE [LARGE SCALE GENOMIC DNA]</scope>
    <source>
        <strain evidence="3 4">DSM 16974</strain>
    </source>
</reference>
<keyword evidence="4" id="KW-1185">Reference proteome</keyword>
<dbReference type="RefSeq" id="WP_170162930.1">
    <property type="nucleotide sequence ID" value="NZ_RJUK01000002.1"/>
</dbReference>
<evidence type="ECO:0000259" key="2">
    <source>
        <dbReference type="Pfam" id="PF18796"/>
    </source>
</evidence>
<name>A0A3N1NTD7_9GAMM</name>
<dbReference type="InterPro" id="IPR041047">
    <property type="entry name" value="LPD1"/>
</dbReference>